<evidence type="ECO:0000313" key="8">
    <source>
        <dbReference type="EMBL" id="BAR64782.1"/>
    </source>
</evidence>
<feature type="domain" description="Carboxylesterase type B" evidence="7">
    <location>
        <begin position="21"/>
        <end position="527"/>
    </location>
</feature>
<dbReference type="PANTHER" id="PTHR43142:SF1">
    <property type="entry name" value="CARBOXYLIC ESTER HYDROLASE"/>
    <property type="match status" value="1"/>
</dbReference>
<dbReference type="ESTHER" id="ostfu-a0a0f7qjx1">
    <property type="family name" value="Carb_B_Arthropoda"/>
</dbReference>
<feature type="chain" id="PRO_5005117327" description="Carboxylic ester hydrolase" evidence="6">
    <location>
        <begin position="20"/>
        <end position="543"/>
    </location>
</feature>
<protein>
    <recommendedName>
        <fullName evidence="6">Carboxylic ester hydrolase</fullName>
        <ecNumber evidence="6">3.1.1.-</ecNumber>
    </recommendedName>
</protein>
<proteinExistence type="evidence at transcript level"/>
<dbReference type="PROSITE" id="PS00122">
    <property type="entry name" value="CARBOXYLESTERASE_B_1"/>
    <property type="match status" value="1"/>
</dbReference>
<dbReference type="InterPro" id="IPR002018">
    <property type="entry name" value="CarbesteraseB"/>
</dbReference>
<comment type="similarity">
    <text evidence="1 6">Belongs to the type-B carboxylesterase/lipase family.</text>
</comment>
<name>A0A0F7QJX1_OSTFU</name>
<evidence type="ECO:0000256" key="3">
    <source>
        <dbReference type="ARBA" id="ARBA00022801"/>
    </source>
</evidence>
<feature type="signal peptide" evidence="6">
    <location>
        <begin position="1"/>
        <end position="19"/>
    </location>
</feature>
<dbReference type="GO" id="GO:0052689">
    <property type="term" value="F:carboxylic ester hydrolase activity"/>
    <property type="evidence" value="ECO:0007669"/>
    <property type="project" value="UniProtKB-KW"/>
</dbReference>
<dbReference type="InterPro" id="IPR019826">
    <property type="entry name" value="Carboxylesterase_B_AS"/>
</dbReference>
<dbReference type="Pfam" id="PF00135">
    <property type="entry name" value="COesterase"/>
    <property type="match status" value="1"/>
</dbReference>
<keyword evidence="5" id="KW-0325">Glycoprotein</keyword>
<evidence type="ECO:0000259" key="7">
    <source>
        <dbReference type="Pfam" id="PF00135"/>
    </source>
</evidence>
<keyword evidence="6" id="KW-0732">Signal</keyword>
<dbReference type="PANTHER" id="PTHR43142">
    <property type="entry name" value="CARBOXYLIC ESTER HYDROLASE"/>
    <property type="match status" value="1"/>
</dbReference>
<keyword evidence="2" id="KW-0719">Serine esterase</keyword>
<accession>A0A0F7QJX1</accession>
<dbReference type="EMBL" id="LC017768">
    <property type="protein sequence ID" value="BAR64782.1"/>
    <property type="molecule type" value="mRNA"/>
</dbReference>
<dbReference type="Gene3D" id="3.40.50.1820">
    <property type="entry name" value="alpha/beta hydrolase"/>
    <property type="match status" value="1"/>
</dbReference>
<sequence length="543" mass="61063">MYEKRIVLFTLFALNLVEQPAPEVTIEQGIVSGKINEDGTIFEYMGIPYATTSSETRFQAPLPPPKWDGVFKAVDEHHSCPQMMFIGVVGSEDCLKINVYVPAQAKKPLPVMVYIHGGAFILGSGGKLLYAPDYLVNKDVIVVTFNYRLGALGFVCLGIKEAPGNAGLKDQIAALRWVKKNIAAFGGDPDNVTLFGESAGGTSTSVLLASETTVGLFNRVIIQSGSSTSNWSVNRKPIWVASLLAKVIGHDTEDPHEIYKVLSKLPYKELVSLKPIKPLGMFFDTLLLHLPCVEKSLPGEEAVLTDLPYNLLKHKPKNIPVIYGSNSKEGLFLTSAENDTTLEERNRRYLFASDLEFHNEHEALATAARVRNFYFGEERVSHKNIKSLAKIYTDLYFEFPAAIESDLLVKHSNATVYNYFFDYSGKRNVLKQRMGYGNESGACHADDLFYLFKPRIWPFSVNEEDGKMIEWMTGMWTNFAKYGDPTPKAADIPVKWVPSTKNNSRYLYINNPMEMGPVPNPESYSLWKDIYDKYRRLDLSFYL</sequence>
<dbReference type="InterPro" id="IPR029058">
    <property type="entry name" value="AB_hydrolase_fold"/>
</dbReference>
<evidence type="ECO:0000256" key="1">
    <source>
        <dbReference type="ARBA" id="ARBA00005964"/>
    </source>
</evidence>
<keyword evidence="3 6" id="KW-0378">Hydrolase</keyword>
<reference evidence="8" key="1">
    <citation type="journal article" date="2015" name="PLoS ONE">
        <title>Identification of Candidate Odorant Receptors in Asian Corn Borer Ostrinia furnacalis.</title>
        <authorList>
            <person name="Yang B."/>
            <person name="Ozaki K."/>
            <person name="Ishikawa Y."/>
            <person name="Matsuo T."/>
        </authorList>
    </citation>
    <scope>NUCLEOTIDE SEQUENCE</scope>
    <source>
        <tissue evidence="8">Antenna</tissue>
    </source>
</reference>
<dbReference type="AlphaFoldDB" id="A0A0F7QJX1"/>
<evidence type="ECO:0000256" key="4">
    <source>
        <dbReference type="ARBA" id="ARBA00023157"/>
    </source>
</evidence>
<keyword evidence="4" id="KW-1015">Disulfide bond</keyword>
<dbReference type="SUPFAM" id="SSF53474">
    <property type="entry name" value="alpha/beta-Hydrolases"/>
    <property type="match status" value="1"/>
</dbReference>
<gene>
    <name evidence="8" type="primary">OfurCXE9</name>
</gene>
<evidence type="ECO:0000256" key="2">
    <source>
        <dbReference type="ARBA" id="ARBA00022487"/>
    </source>
</evidence>
<organism evidence="8">
    <name type="scientific">Ostrinia furnacalis</name>
    <name type="common">Asian corn borer</name>
    <dbReference type="NCBI Taxonomy" id="93504"/>
    <lineage>
        <taxon>Eukaryota</taxon>
        <taxon>Metazoa</taxon>
        <taxon>Ecdysozoa</taxon>
        <taxon>Arthropoda</taxon>
        <taxon>Hexapoda</taxon>
        <taxon>Insecta</taxon>
        <taxon>Pterygota</taxon>
        <taxon>Neoptera</taxon>
        <taxon>Endopterygota</taxon>
        <taxon>Lepidoptera</taxon>
        <taxon>Glossata</taxon>
        <taxon>Ditrysia</taxon>
        <taxon>Pyraloidea</taxon>
        <taxon>Crambidae</taxon>
        <taxon>Pyraustinae</taxon>
        <taxon>Ostrinia</taxon>
    </lineage>
</organism>
<evidence type="ECO:0000256" key="5">
    <source>
        <dbReference type="ARBA" id="ARBA00023180"/>
    </source>
</evidence>
<dbReference type="EC" id="3.1.1.-" evidence="6"/>
<evidence type="ECO:0000256" key="6">
    <source>
        <dbReference type="RuleBase" id="RU361235"/>
    </source>
</evidence>